<evidence type="ECO:0000256" key="5">
    <source>
        <dbReference type="ARBA" id="ARBA00022723"/>
    </source>
</evidence>
<keyword evidence="6 17" id="KW-0547">Nucleotide-binding</keyword>
<keyword evidence="5 18" id="KW-0479">Metal-binding</keyword>
<dbReference type="GO" id="GO:0046496">
    <property type="term" value="P:nicotinamide nucleotide metabolic process"/>
    <property type="evidence" value="ECO:0007669"/>
    <property type="project" value="UniProtKB-UniRule"/>
</dbReference>
<proteinExistence type="inferred from homology"/>
<dbReference type="EC" id="4.2.1.136" evidence="19"/>
<evidence type="ECO:0000259" key="20">
    <source>
        <dbReference type="PROSITE" id="PS51383"/>
    </source>
</evidence>
<evidence type="ECO:0000256" key="11">
    <source>
        <dbReference type="ARBA" id="ARBA00023235"/>
    </source>
</evidence>
<feature type="binding site" evidence="18">
    <location>
        <position position="131"/>
    </location>
    <ligand>
        <name>K(+)</name>
        <dbReference type="ChEBI" id="CHEBI:29103"/>
    </ligand>
</feature>
<dbReference type="Proteomes" id="UP001154240">
    <property type="component" value="Unassembled WGS sequence"/>
</dbReference>
<protein>
    <recommendedName>
        <fullName evidence="19">Bifunctional NAD(P)H-hydrate repair enzyme</fullName>
    </recommendedName>
    <alternativeName>
        <fullName evidence="19">Nicotinamide nucleotide repair protein</fullName>
    </alternativeName>
    <domain>
        <recommendedName>
            <fullName evidence="19">ADP-dependent (S)-NAD(P)H-hydrate dehydratase</fullName>
            <ecNumber evidence="19">4.2.1.136</ecNumber>
        </recommendedName>
        <alternativeName>
            <fullName evidence="19">ADP-dependent NAD(P)HX dehydratase</fullName>
        </alternativeName>
    </domain>
    <domain>
        <recommendedName>
            <fullName evidence="19">NAD(P)H-hydrate epimerase</fullName>
            <ecNumber evidence="19">5.1.99.6</ecNumber>
        </recommendedName>
    </domain>
</protein>
<dbReference type="InterPro" id="IPR029056">
    <property type="entry name" value="Ribokinase-like"/>
</dbReference>
<dbReference type="InterPro" id="IPR030677">
    <property type="entry name" value="Nnr"/>
</dbReference>
<feature type="binding site" evidence="17">
    <location>
        <begin position="422"/>
        <end position="426"/>
    </location>
    <ligand>
        <name>AMP</name>
        <dbReference type="ChEBI" id="CHEBI:456215"/>
    </ligand>
</feature>
<comment type="catalytic activity">
    <reaction evidence="1 18 19">
        <text>(6R)-NADHX = (6S)-NADHX</text>
        <dbReference type="Rhea" id="RHEA:32215"/>
        <dbReference type="ChEBI" id="CHEBI:64074"/>
        <dbReference type="ChEBI" id="CHEBI:64075"/>
        <dbReference type="EC" id="5.1.99.6"/>
    </reaction>
</comment>
<dbReference type="PANTHER" id="PTHR12592">
    <property type="entry name" value="ATP-DEPENDENT (S)-NAD(P)H-HYDRATE DEHYDRATASE FAMILY MEMBER"/>
    <property type="match status" value="1"/>
</dbReference>
<feature type="domain" description="YjeF C-terminal" evidence="20">
    <location>
        <begin position="231"/>
        <end position="511"/>
    </location>
</feature>
<dbReference type="CDD" id="cd01171">
    <property type="entry name" value="YXKO-related"/>
    <property type="match status" value="1"/>
</dbReference>
<feature type="binding site" evidence="17">
    <location>
        <position position="336"/>
    </location>
    <ligand>
        <name>(6S)-NADPHX</name>
        <dbReference type="ChEBI" id="CHEBI:64076"/>
    </ligand>
</feature>
<comment type="function">
    <text evidence="14 19">Bifunctional enzyme that catalyzes the epimerization of the S- and R-forms of NAD(P)HX and the dehydration of the S-form of NAD(P)HX at the expense of ADP, which is converted to AMP. This allows the repair of both epimers of NAD(P)HX, a damaged form of NAD(P)H that is a result of enzymatic or heat-dependent hydration.</text>
</comment>
<comment type="cofactor">
    <cofactor evidence="18 19">
        <name>K(+)</name>
        <dbReference type="ChEBI" id="CHEBI:29103"/>
    </cofactor>
    <text evidence="18 19">Binds 1 potassium ion per subunit.</text>
</comment>
<dbReference type="HAMAP" id="MF_01965">
    <property type="entry name" value="NADHX_dehydratase"/>
    <property type="match status" value="1"/>
</dbReference>
<evidence type="ECO:0000256" key="15">
    <source>
        <dbReference type="ARBA" id="ARBA00048238"/>
    </source>
</evidence>
<evidence type="ECO:0000259" key="21">
    <source>
        <dbReference type="PROSITE" id="PS51385"/>
    </source>
</evidence>
<evidence type="ECO:0000256" key="7">
    <source>
        <dbReference type="ARBA" id="ARBA00022840"/>
    </source>
</evidence>
<comment type="catalytic activity">
    <reaction evidence="2 18 19">
        <text>(6R)-NADPHX = (6S)-NADPHX</text>
        <dbReference type="Rhea" id="RHEA:32227"/>
        <dbReference type="ChEBI" id="CHEBI:64076"/>
        <dbReference type="ChEBI" id="CHEBI:64077"/>
        <dbReference type="EC" id="5.1.99.6"/>
    </reaction>
</comment>
<comment type="similarity">
    <text evidence="18">Belongs to the NnrE/AIBP family.</text>
</comment>
<feature type="binding site" evidence="18">
    <location>
        <position position="167"/>
    </location>
    <ligand>
        <name>K(+)</name>
        <dbReference type="ChEBI" id="CHEBI:29103"/>
    </ligand>
</feature>
<dbReference type="Pfam" id="PF03853">
    <property type="entry name" value="YjeF_N"/>
    <property type="match status" value="1"/>
</dbReference>
<feature type="binding site" evidence="17">
    <location>
        <position position="451"/>
    </location>
    <ligand>
        <name>AMP</name>
        <dbReference type="ChEBI" id="CHEBI:456215"/>
    </ligand>
</feature>
<dbReference type="EC" id="5.1.99.6" evidence="19"/>
<dbReference type="SUPFAM" id="SSF64153">
    <property type="entry name" value="YjeF N-terminal domain-like"/>
    <property type="match status" value="1"/>
</dbReference>
<evidence type="ECO:0000313" key="22">
    <source>
        <dbReference type="EMBL" id="MDG4476213.1"/>
    </source>
</evidence>
<keyword evidence="23" id="KW-1185">Reference proteome</keyword>
<evidence type="ECO:0000256" key="18">
    <source>
        <dbReference type="HAMAP-Rule" id="MF_01966"/>
    </source>
</evidence>
<comment type="similarity">
    <text evidence="3 19">In the N-terminal section; belongs to the NnrE/AIBP family.</text>
</comment>
<name>A0A9X4RMI3_9BACT</name>
<feature type="binding site" evidence="18">
    <location>
        <position position="164"/>
    </location>
    <ligand>
        <name>(6S)-NADPHX</name>
        <dbReference type="ChEBI" id="CHEBI:64076"/>
    </ligand>
</feature>
<evidence type="ECO:0000256" key="2">
    <source>
        <dbReference type="ARBA" id="ARBA00000909"/>
    </source>
</evidence>
<feature type="binding site" evidence="17">
    <location>
        <position position="452"/>
    </location>
    <ligand>
        <name>(6S)-NADPHX</name>
        <dbReference type="ChEBI" id="CHEBI:64076"/>
    </ligand>
</feature>
<comment type="caution">
    <text evidence="22">The sequence shown here is derived from an EMBL/GenBank/DDBJ whole genome shotgun (WGS) entry which is preliminary data.</text>
</comment>
<feature type="binding site" evidence="18">
    <location>
        <position position="60"/>
    </location>
    <ligand>
        <name>K(+)</name>
        <dbReference type="ChEBI" id="CHEBI:29103"/>
    </ligand>
</feature>
<evidence type="ECO:0000256" key="8">
    <source>
        <dbReference type="ARBA" id="ARBA00022857"/>
    </source>
</evidence>
<keyword evidence="9 18" id="KW-0630">Potassium</keyword>
<evidence type="ECO:0000313" key="23">
    <source>
        <dbReference type="Proteomes" id="UP001154240"/>
    </source>
</evidence>
<keyword evidence="10 17" id="KW-0520">NAD</keyword>
<dbReference type="GO" id="GO:0046872">
    <property type="term" value="F:metal ion binding"/>
    <property type="evidence" value="ECO:0007669"/>
    <property type="project" value="UniProtKB-UniRule"/>
</dbReference>
<comment type="function">
    <text evidence="17">Catalyzes the dehydration of the S-form of NAD(P)HX at the expense of ADP, which is converted to AMP. Together with NAD(P)HX epimerase, which catalyzes the epimerization of the S- and R-forms, the enzyme allows the repair of both epimers of NAD(P)HX, a damaged form of NAD(P)H that is a result of enzymatic or heat-dependent hydration.</text>
</comment>
<feature type="binding site" evidence="17">
    <location>
        <position position="266"/>
    </location>
    <ligand>
        <name>(6S)-NADPHX</name>
        <dbReference type="ChEBI" id="CHEBI:64076"/>
    </ligand>
</feature>
<dbReference type="PANTHER" id="PTHR12592:SF0">
    <property type="entry name" value="ATP-DEPENDENT (S)-NAD(P)H-HYDRATE DEHYDRATASE"/>
    <property type="match status" value="1"/>
</dbReference>
<dbReference type="AlphaFoldDB" id="A0A9X4RMI3"/>
<dbReference type="GO" id="GO:0005524">
    <property type="term" value="F:ATP binding"/>
    <property type="evidence" value="ECO:0007669"/>
    <property type="project" value="UniProtKB-UniRule"/>
</dbReference>
<dbReference type="InterPro" id="IPR000631">
    <property type="entry name" value="CARKD"/>
</dbReference>
<dbReference type="GO" id="GO:0052855">
    <property type="term" value="F:ADP-dependent NAD(P)H-hydrate dehydratase activity"/>
    <property type="evidence" value="ECO:0007669"/>
    <property type="project" value="UniProtKB-UniRule"/>
</dbReference>
<dbReference type="GO" id="GO:0110051">
    <property type="term" value="P:metabolite repair"/>
    <property type="evidence" value="ECO:0007669"/>
    <property type="project" value="TreeGrafter"/>
</dbReference>
<keyword evidence="12 17" id="KW-0456">Lyase</keyword>
<dbReference type="GO" id="GO:0052856">
    <property type="term" value="F:NAD(P)HX epimerase activity"/>
    <property type="evidence" value="ECO:0007669"/>
    <property type="project" value="UniProtKB-UniRule"/>
</dbReference>
<dbReference type="InterPro" id="IPR004443">
    <property type="entry name" value="YjeF_N_dom"/>
</dbReference>
<evidence type="ECO:0000256" key="1">
    <source>
        <dbReference type="ARBA" id="ARBA00000013"/>
    </source>
</evidence>
<comment type="function">
    <text evidence="18">Catalyzes the epimerization of the S- and R-forms of NAD(P)HX, a damaged form of NAD(P)H that is a result of enzymatic or heat-dependent hydration. This is a prerequisite for the S-specific NAD(P)H-hydrate dehydratase to allow the repair of both epimers of NAD(P)HX.</text>
</comment>
<dbReference type="RefSeq" id="WP_307633183.1">
    <property type="nucleotide sequence ID" value="NZ_JAPHEH010000001.1"/>
</dbReference>
<feature type="domain" description="YjeF N-terminal" evidence="21">
    <location>
        <begin position="9"/>
        <end position="221"/>
    </location>
</feature>
<dbReference type="Gene3D" id="3.40.1190.20">
    <property type="match status" value="1"/>
</dbReference>
<evidence type="ECO:0000256" key="14">
    <source>
        <dbReference type="ARBA" id="ARBA00025153"/>
    </source>
</evidence>
<evidence type="ECO:0000256" key="3">
    <source>
        <dbReference type="ARBA" id="ARBA00006001"/>
    </source>
</evidence>
<dbReference type="Pfam" id="PF01256">
    <property type="entry name" value="Carb_kinase"/>
    <property type="match status" value="1"/>
</dbReference>
<dbReference type="InterPro" id="IPR017953">
    <property type="entry name" value="Carbohydrate_kinase_pred_CS"/>
</dbReference>
<dbReference type="HAMAP" id="MF_01966">
    <property type="entry name" value="NADHX_epimerase"/>
    <property type="match status" value="1"/>
</dbReference>
<evidence type="ECO:0000256" key="6">
    <source>
        <dbReference type="ARBA" id="ARBA00022741"/>
    </source>
</evidence>
<reference evidence="22" key="2">
    <citation type="submission" date="2022-10" db="EMBL/GenBank/DDBJ databases">
        <authorList>
            <person name="Aronson H.S."/>
        </authorList>
    </citation>
    <scope>NUCLEOTIDE SEQUENCE</scope>
    <source>
        <strain evidence="22">RS19-109</strain>
    </source>
</reference>
<comment type="catalytic activity">
    <reaction evidence="15 17 19">
        <text>(6S)-NADHX + ADP = AMP + phosphate + NADH + H(+)</text>
        <dbReference type="Rhea" id="RHEA:32223"/>
        <dbReference type="ChEBI" id="CHEBI:15378"/>
        <dbReference type="ChEBI" id="CHEBI:43474"/>
        <dbReference type="ChEBI" id="CHEBI:57945"/>
        <dbReference type="ChEBI" id="CHEBI:64074"/>
        <dbReference type="ChEBI" id="CHEBI:456215"/>
        <dbReference type="ChEBI" id="CHEBI:456216"/>
        <dbReference type="EC" id="4.2.1.136"/>
    </reaction>
</comment>
<dbReference type="PROSITE" id="PS01050">
    <property type="entry name" value="YJEF_C_2"/>
    <property type="match status" value="1"/>
</dbReference>
<evidence type="ECO:0000256" key="4">
    <source>
        <dbReference type="ARBA" id="ARBA00009524"/>
    </source>
</evidence>
<keyword evidence="13" id="KW-0511">Multifunctional enzyme</keyword>
<accession>A0A9X4RMI3</accession>
<feature type="binding site" evidence="18">
    <location>
        <begin position="135"/>
        <end position="141"/>
    </location>
    <ligand>
        <name>(6S)-NADPHX</name>
        <dbReference type="ChEBI" id="CHEBI:64076"/>
    </ligand>
</feature>
<evidence type="ECO:0000256" key="16">
    <source>
        <dbReference type="ARBA" id="ARBA00049209"/>
    </source>
</evidence>
<evidence type="ECO:0000256" key="19">
    <source>
        <dbReference type="PIRNR" id="PIRNR017184"/>
    </source>
</evidence>
<comment type="cofactor">
    <cofactor evidence="17">
        <name>Mg(2+)</name>
        <dbReference type="ChEBI" id="CHEBI:18420"/>
    </cofactor>
</comment>
<comment type="subunit">
    <text evidence="17">Homotetramer.</text>
</comment>
<evidence type="ECO:0000256" key="17">
    <source>
        <dbReference type="HAMAP-Rule" id="MF_01965"/>
    </source>
</evidence>
<feature type="binding site" evidence="17">
    <location>
        <position position="385"/>
    </location>
    <ligand>
        <name>(6S)-NADPHX</name>
        <dbReference type="ChEBI" id="CHEBI:64076"/>
    </ligand>
</feature>
<evidence type="ECO:0000256" key="13">
    <source>
        <dbReference type="ARBA" id="ARBA00023268"/>
    </source>
</evidence>
<dbReference type="SUPFAM" id="SSF53613">
    <property type="entry name" value="Ribokinase-like"/>
    <property type="match status" value="1"/>
</dbReference>
<keyword evidence="8 17" id="KW-0521">NADP</keyword>
<feature type="binding site" evidence="18">
    <location>
        <begin position="59"/>
        <end position="63"/>
    </location>
    <ligand>
        <name>(6S)-NADPHX</name>
        <dbReference type="ChEBI" id="CHEBI:64076"/>
    </ligand>
</feature>
<comment type="similarity">
    <text evidence="17">Belongs to the NnrD/CARKD family.</text>
</comment>
<dbReference type="InterPro" id="IPR036652">
    <property type="entry name" value="YjeF_N_dom_sf"/>
</dbReference>
<dbReference type="PIRSF" id="PIRSF017184">
    <property type="entry name" value="Nnr"/>
    <property type="match status" value="1"/>
</dbReference>
<evidence type="ECO:0000256" key="10">
    <source>
        <dbReference type="ARBA" id="ARBA00023027"/>
    </source>
</evidence>
<sequence>MKIATAEQMLLCDRLTSAEYGISGLELMENAGRGTVAAMSRHFGSLVERKVLIFVGPGNNGGDGLVIARLLLAQGAQPQVVSLVALEKMQGDAARNLERVKQLAMPLYTCLAEEELSWVERLVAESDFLVDALFGTGLRSRVSGVFAAVIKCLNASPVPVVAVDIPSGLASDTGIPQGTSVRAHLTCTYGLPKFAQVEPPGKEYVGELEVIDIGIPVEVVERIGVAVEWLDHSWVKGLIPARGLAAHKGTFGHLLALAGSLGKGGAAVLCGLGGLRSGAGLVTIATPKALNGLVQGALPEAMTEVLSFSQHCLSEPDYEQLLAACHGKGAVAVGPGLGTAEETGQVVRKLYRELRQPMVVDADGLNLLAGEVAVLAAGPRVLTPHPGEMSRLAGISTLEIQGKRREVAADFAKRHGVVLLLKGASTVIAAPDGRVAINSTGNPGMAAGGMGDVLTGLIGGLLAQGVPPWEAACLGAYVHGLAADRIVRAGRPFGFLASELAAEIPGAFQEVLQSGGAV</sequence>
<dbReference type="Gene3D" id="3.40.50.10260">
    <property type="entry name" value="YjeF N-terminal domain"/>
    <property type="match status" value="1"/>
</dbReference>
<keyword evidence="7 17" id="KW-0067">ATP-binding</keyword>
<dbReference type="EMBL" id="JAPHEH010000001">
    <property type="protein sequence ID" value="MDG4476213.1"/>
    <property type="molecule type" value="Genomic_DNA"/>
</dbReference>
<reference evidence="22" key="1">
    <citation type="journal article" date="2022" name="bioRxiv">
        <title>Thiovibrio frasassiensisgen. nov., sp. nov., an autotrophic, elemental sulfur disproportionating bacterium isolated from sulfidic karst sediment, and proposal of Thiovibrionaceae fam. nov.</title>
        <authorList>
            <person name="Aronson H."/>
            <person name="Thomas C."/>
            <person name="Bhattacharyya M."/>
            <person name="Eckstein S."/>
            <person name="Jensen S."/>
            <person name="Barco R."/>
            <person name="Macalady J."/>
            <person name="Amend J."/>
        </authorList>
    </citation>
    <scope>NUCLEOTIDE SEQUENCE</scope>
    <source>
        <strain evidence="22">RS19-109</strain>
    </source>
</reference>
<keyword evidence="11 18" id="KW-0413">Isomerase</keyword>
<dbReference type="NCBIfam" id="TIGR00197">
    <property type="entry name" value="yjeF_nterm"/>
    <property type="match status" value="1"/>
</dbReference>
<dbReference type="PROSITE" id="PS51385">
    <property type="entry name" value="YJEF_N"/>
    <property type="match status" value="1"/>
</dbReference>
<comment type="similarity">
    <text evidence="4 19">In the C-terminal section; belongs to the NnrD/CARKD family.</text>
</comment>
<evidence type="ECO:0000256" key="9">
    <source>
        <dbReference type="ARBA" id="ARBA00022958"/>
    </source>
</evidence>
<comment type="caution">
    <text evidence="18">Lacks conserved residue(s) required for the propagation of feature annotation.</text>
</comment>
<gene>
    <name evidence="17" type="primary">nnrD</name>
    <name evidence="18" type="synonym">nnrE</name>
    <name evidence="22" type="ORF">OLX77_08600</name>
</gene>
<comment type="catalytic activity">
    <reaction evidence="16 17 19">
        <text>(6S)-NADPHX + ADP = AMP + phosphate + NADPH + H(+)</text>
        <dbReference type="Rhea" id="RHEA:32235"/>
        <dbReference type="ChEBI" id="CHEBI:15378"/>
        <dbReference type="ChEBI" id="CHEBI:43474"/>
        <dbReference type="ChEBI" id="CHEBI:57783"/>
        <dbReference type="ChEBI" id="CHEBI:64076"/>
        <dbReference type="ChEBI" id="CHEBI:456215"/>
        <dbReference type="ChEBI" id="CHEBI:456216"/>
        <dbReference type="EC" id="4.2.1.136"/>
    </reaction>
</comment>
<dbReference type="NCBIfam" id="TIGR00196">
    <property type="entry name" value="yjeF_cterm"/>
    <property type="match status" value="1"/>
</dbReference>
<dbReference type="PROSITE" id="PS51383">
    <property type="entry name" value="YJEF_C_3"/>
    <property type="match status" value="1"/>
</dbReference>
<organism evidence="22 23">
    <name type="scientific">Thiovibrio frasassiensis</name>
    <dbReference type="NCBI Taxonomy" id="2984131"/>
    <lineage>
        <taxon>Bacteria</taxon>
        <taxon>Pseudomonadati</taxon>
        <taxon>Thermodesulfobacteriota</taxon>
        <taxon>Desulfobulbia</taxon>
        <taxon>Desulfobulbales</taxon>
        <taxon>Thiovibrionaceae</taxon>
        <taxon>Thiovibrio</taxon>
    </lineage>
</organism>
<evidence type="ECO:0000256" key="12">
    <source>
        <dbReference type="ARBA" id="ARBA00023239"/>
    </source>
</evidence>